<sequence>MFFKLSLLSCLAPFVASLILNTPADAVAGESMVVSWTASADDPNFALLLNNAGFSSPVSLPDDTDIDPQTSNDITVSLAGIPARTGYWLEARNTSDLGIIYAESAQFTITSA</sequence>
<dbReference type="Proteomes" id="UP000799118">
    <property type="component" value="Unassembled WGS sequence"/>
</dbReference>
<evidence type="ECO:0008006" key="4">
    <source>
        <dbReference type="Google" id="ProtNLM"/>
    </source>
</evidence>
<feature type="chain" id="PRO_5025364431" description="Fibronectin type-III domain-containing protein" evidence="1">
    <location>
        <begin position="18"/>
        <end position="112"/>
    </location>
</feature>
<keyword evidence="1" id="KW-0732">Signal</keyword>
<gene>
    <name evidence="2" type="ORF">BT96DRAFT_919466</name>
</gene>
<organism evidence="2 3">
    <name type="scientific">Gymnopus androsaceus JB14</name>
    <dbReference type="NCBI Taxonomy" id="1447944"/>
    <lineage>
        <taxon>Eukaryota</taxon>
        <taxon>Fungi</taxon>
        <taxon>Dikarya</taxon>
        <taxon>Basidiomycota</taxon>
        <taxon>Agaricomycotina</taxon>
        <taxon>Agaricomycetes</taxon>
        <taxon>Agaricomycetidae</taxon>
        <taxon>Agaricales</taxon>
        <taxon>Marasmiineae</taxon>
        <taxon>Omphalotaceae</taxon>
        <taxon>Gymnopus</taxon>
    </lineage>
</organism>
<accession>A0A6A4HUS2</accession>
<reference evidence="2" key="1">
    <citation type="journal article" date="2019" name="Environ. Microbiol.">
        <title>Fungal ecological strategies reflected in gene transcription - a case study of two litter decomposers.</title>
        <authorList>
            <person name="Barbi F."/>
            <person name="Kohler A."/>
            <person name="Barry K."/>
            <person name="Baskaran P."/>
            <person name="Daum C."/>
            <person name="Fauchery L."/>
            <person name="Ihrmark K."/>
            <person name="Kuo A."/>
            <person name="LaButti K."/>
            <person name="Lipzen A."/>
            <person name="Morin E."/>
            <person name="Grigoriev I.V."/>
            <person name="Henrissat B."/>
            <person name="Lindahl B."/>
            <person name="Martin F."/>
        </authorList>
    </citation>
    <scope>NUCLEOTIDE SEQUENCE</scope>
    <source>
        <strain evidence="2">JB14</strain>
    </source>
</reference>
<evidence type="ECO:0000256" key="1">
    <source>
        <dbReference type="SAM" id="SignalP"/>
    </source>
</evidence>
<evidence type="ECO:0000313" key="3">
    <source>
        <dbReference type="Proteomes" id="UP000799118"/>
    </source>
</evidence>
<feature type="signal peptide" evidence="1">
    <location>
        <begin position="1"/>
        <end position="17"/>
    </location>
</feature>
<evidence type="ECO:0000313" key="2">
    <source>
        <dbReference type="EMBL" id="KAE9400445.1"/>
    </source>
</evidence>
<name>A0A6A4HUS2_9AGAR</name>
<keyword evidence="3" id="KW-1185">Reference proteome</keyword>
<dbReference type="EMBL" id="ML769456">
    <property type="protein sequence ID" value="KAE9400445.1"/>
    <property type="molecule type" value="Genomic_DNA"/>
</dbReference>
<dbReference type="OrthoDB" id="5420143at2759"/>
<dbReference type="AlphaFoldDB" id="A0A6A4HUS2"/>
<proteinExistence type="predicted"/>
<protein>
    <recommendedName>
        <fullName evidence="4">Fibronectin type-III domain-containing protein</fullName>
    </recommendedName>
</protein>